<comment type="caution">
    <text evidence="2">The sequence shown here is derived from an EMBL/GenBank/DDBJ whole genome shotgun (WGS) entry which is preliminary data.</text>
</comment>
<organism evidence="2 3">
    <name type="scientific">Champsocephalus esox</name>
    <name type="common">pike icefish</name>
    <dbReference type="NCBI Taxonomy" id="159716"/>
    <lineage>
        <taxon>Eukaryota</taxon>
        <taxon>Metazoa</taxon>
        <taxon>Chordata</taxon>
        <taxon>Craniata</taxon>
        <taxon>Vertebrata</taxon>
        <taxon>Euteleostomi</taxon>
        <taxon>Actinopterygii</taxon>
        <taxon>Neopterygii</taxon>
        <taxon>Teleostei</taxon>
        <taxon>Neoteleostei</taxon>
        <taxon>Acanthomorphata</taxon>
        <taxon>Eupercaria</taxon>
        <taxon>Perciformes</taxon>
        <taxon>Notothenioidei</taxon>
        <taxon>Channichthyidae</taxon>
        <taxon>Champsocephalus</taxon>
    </lineage>
</organism>
<evidence type="ECO:0000313" key="2">
    <source>
        <dbReference type="EMBL" id="KAK5884806.1"/>
    </source>
</evidence>
<protein>
    <submittedName>
        <fullName evidence="2">Uncharacterized protein</fullName>
    </submittedName>
</protein>
<sequence>MNNRKGVASPTHPALGCAVVRSQSRGLQQIISPPGSRTQHRAAEHREPASSRESAEHMPFRVTQSDSLSFTHLANGSGKGFI</sequence>
<dbReference type="Proteomes" id="UP001335648">
    <property type="component" value="Unassembled WGS sequence"/>
</dbReference>
<proteinExistence type="predicted"/>
<evidence type="ECO:0000313" key="3">
    <source>
        <dbReference type="Proteomes" id="UP001335648"/>
    </source>
</evidence>
<feature type="compositionally biased region" description="Basic and acidic residues" evidence="1">
    <location>
        <begin position="41"/>
        <end position="59"/>
    </location>
</feature>
<dbReference type="AlphaFoldDB" id="A0AAN8BH17"/>
<gene>
    <name evidence="2" type="ORF">CesoFtcFv8_018591</name>
</gene>
<feature type="region of interest" description="Disordered" evidence="1">
    <location>
        <begin position="29"/>
        <end position="63"/>
    </location>
</feature>
<keyword evidence="3" id="KW-1185">Reference proteome</keyword>
<evidence type="ECO:0000256" key="1">
    <source>
        <dbReference type="SAM" id="MobiDB-lite"/>
    </source>
</evidence>
<dbReference type="EMBL" id="JAULUE010002060">
    <property type="protein sequence ID" value="KAK5884806.1"/>
    <property type="molecule type" value="Genomic_DNA"/>
</dbReference>
<accession>A0AAN8BH17</accession>
<name>A0AAN8BH17_9TELE</name>
<reference evidence="2 3" key="1">
    <citation type="journal article" date="2023" name="Mol. Biol. Evol.">
        <title>Genomics of Secondarily Temperate Adaptation in the Only Non-Antarctic Icefish.</title>
        <authorList>
            <person name="Rivera-Colon A.G."/>
            <person name="Rayamajhi N."/>
            <person name="Minhas B.F."/>
            <person name="Madrigal G."/>
            <person name="Bilyk K.T."/>
            <person name="Yoon V."/>
            <person name="Hune M."/>
            <person name="Gregory S."/>
            <person name="Cheng C.H.C."/>
            <person name="Catchen J.M."/>
        </authorList>
    </citation>
    <scope>NUCLEOTIDE SEQUENCE [LARGE SCALE GENOMIC DNA]</scope>
    <source>
        <strain evidence="2">JC2023a</strain>
    </source>
</reference>